<evidence type="ECO:0000313" key="1">
    <source>
        <dbReference type="EMBL" id="KAI8663656.1"/>
    </source>
</evidence>
<name>A0ACC0QR61_9HYPO</name>
<protein>
    <submittedName>
        <fullName evidence="1">CFEM domain-containing protein</fullName>
    </submittedName>
</protein>
<sequence length="210" mass="23263">MRTLSLVLFSLTGILALENGSDNGGVGAVQMPDCAVNCIKEHVPNSGCDLPHITCLCDPDFRTKHGPAIAPCLIVLCDANEINKVQNAWRDQCDGVPSTQKDQESVKSLRRYRADFKNGSIQHLGSSPGRKGFNTNDHDIDAKAGAKINPTEVNTETNPNTNNLEFNLERNFNFNFKLDPKTNAYANAEILDEFYQLIRKRNGIDKLDNE</sequence>
<organism evidence="1 2">
    <name type="scientific">Fusarium keratoplasticum</name>
    <dbReference type="NCBI Taxonomy" id="1328300"/>
    <lineage>
        <taxon>Eukaryota</taxon>
        <taxon>Fungi</taxon>
        <taxon>Dikarya</taxon>
        <taxon>Ascomycota</taxon>
        <taxon>Pezizomycotina</taxon>
        <taxon>Sordariomycetes</taxon>
        <taxon>Hypocreomycetidae</taxon>
        <taxon>Hypocreales</taxon>
        <taxon>Nectriaceae</taxon>
        <taxon>Fusarium</taxon>
        <taxon>Fusarium solani species complex</taxon>
    </lineage>
</organism>
<proteinExistence type="predicted"/>
<evidence type="ECO:0000313" key="2">
    <source>
        <dbReference type="Proteomes" id="UP001065298"/>
    </source>
</evidence>
<dbReference type="Proteomes" id="UP001065298">
    <property type="component" value="Chromosome 7"/>
</dbReference>
<accession>A0ACC0QR61</accession>
<dbReference type="EMBL" id="CM046509">
    <property type="protein sequence ID" value="KAI8663656.1"/>
    <property type="molecule type" value="Genomic_DNA"/>
</dbReference>
<gene>
    <name evidence="1" type="ORF">NCS57_00967100</name>
</gene>
<comment type="caution">
    <text evidence="1">The sequence shown here is derived from an EMBL/GenBank/DDBJ whole genome shotgun (WGS) entry which is preliminary data.</text>
</comment>
<reference evidence="1" key="1">
    <citation type="submission" date="2022-06" db="EMBL/GenBank/DDBJ databases">
        <title>Fusarium solani species complex genomes reveal bases of compartmentalisation and animal pathogenesis.</title>
        <authorList>
            <person name="Tsai I.J."/>
        </authorList>
    </citation>
    <scope>NUCLEOTIDE SEQUENCE</scope>
    <source>
        <strain evidence="1">Fu6.1</strain>
    </source>
</reference>
<keyword evidence="2" id="KW-1185">Reference proteome</keyword>